<keyword evidence="2" id="KW-1185">Reference proteome</keyword>
<sequence length="193" mass="22062">MQPMNINMGRQMQIIVVNLGNQGNRQTHNARNHVVGNNAGQNRNKIVRNPQGHVATLVIGNNGTWQNANQIRCYNYRGIGHSVRNYTNRTRSGILHTTQEDASDEEREEGELTANYLFVTKLQPVSSNMDTAPVYDSDGISKALNFDHYYDNEMYNLFTHKEQHLELPESTQGEVEQYDVNNEETNAYFESLL</sequence>
<gene>
    <name evidence="1" type="ORF">Tco_0655426</name>
</gene>
<proteinExistence type="predicted"/>
<name>A0ABQ4X742_9ASTR</name>
<reference evidence="1" key="2">
    <citation type="submission" date="2022-01" db="EMBL/GenBank/DDBJ databases">
        <authorList>
            <person name="Yamashiro T."/>
            <person name="Shiraishi A."/>
            <person name="Satake H."/>
            <person name="Nakayama K."/>
        </authorList>
    </citation>
    <scope>NUCLEOTIDE SEQUENCE</scope>
</reference>
<comment type="caution">
    <text evidence="1">The sequence shown here is derived from an EMBL/GenBank/DDBJ whole genome shotgun (WGS) entry which is preliminary data.</text>
</comment>
<evidence type="ECO:0000313" key="2">
    <source>
        <dbReference type="Proteomes" id="UP001151760"/>
    </source>
</evidence>
<accession>A0ABQ4X742</accession>
<reference evidence="1" key="1">
    <citation type="journal article" date="2022" name="Int. J. Mol. Sci.">
        <title>Draft Genome of Tanacetum Coccineum: Genomic Comparison of Closely Related Tanacetum-Family Plants.</title>
        <authorList>
            <person name="Yamashiro T."/>
            <person name="Shiraishi A."/>
            <person name="Nakayama K."/>
            <person name="Satake H."/>
        </authorList>
    </citation>
    <scope>NUCLEOTIDE SEQUENCE</scope>
</reference>
<protein>
    <submittedName>
        <fullName evidence="1">Uncharacterized protein</fullName>
    </submittedName>
</protein>
<dbReference type="EMBL" id="BQNB010009235">
    <property type="protein sequence ID" value="GJS60642.1"/>
    <property type="molecule type" value="Genomic_DNA"/>
</dbReference>
<evidence type="ECO:0000313" key="1">
    <source>
        <dbReference type="EMBL" id="GJS60642.1"/>
    </source>
</evidence>
<dbReference type="Proteomes" id="UP001151760">
    <property type="component" value="Unassembled WGS sequence"/>
</dbReference>
<organism evidence="1 2">
    <name type="scientific">Tanacetum coccineum</name>
    <dbReference type="NCBI Taxonomy" id="301880"/>
    <lineage>
        <taxon>Eukaryota</taxon>
        <taxon>Viridiplantae</taxon>
        <taxon>Streptophyta</taxon>
        <taxon>Embryophyta</taxon>
        <taxon>Tracheophyta</taxon>
        <taxon>Spermatophyta</taxon>
        <taxon>Magnoliopsida</taxon>
        <taxon>eudicotyledons</taxon>
        <taxon>Gunneridae</taxon>
        <taxon>Pentapetalae</taxon>
        <taxon>asterids</taxon>
        <taxon>campanulids</taxon>
        <taxon>Asterales</taxon>
        <taxon>Asteraceae</taxon>
        <taxon>Asteroideae</taxon>
        <taxon>Anthemideae</taxon>
        <taxon>Anthemidinae</taxon>
        <taxon>Tanacetum</taxon>
    </lineage>
</organism>